<dbReference type="PANTHER" id="PTHR43777">
    <property type="entry name" value="MOLYBDENUM COFACTOR CYTIDYLYLTRANSFERASE"/>
    <property type="match status" value="1"/>
</dbReference>
<feature type="domain" description="MobA-like NTP transferase" evidence="2">
    <location>
        <begin position="5"/>
        <end position="168"/>
    </location>
</feature>
<dbReference type="Proteomes" id="UP000253744">
    <property type="component" value="Chromosome"/>
</dbReference>
<dbReference type="EMBL" id="CP031158">
    <property type="protein sequence ID" value="AXG98440.1"/>
    <property type="molecule type" value="Genomic_DNA"/>
</dbReference>
<sequence>MALACILLAAGAGSRLGGGKPLALLAGRPLVRWAAEVALAADFDHLLVVGPPGERGEAVRAALSGLPVQFVTQPQPELGLLASFQVGLQALPEGLEGTALALADMPFVTLQTYQNLLGLHAQTRSPLVLTRYGGEVSAPPHLFRRDLFPELLALPAADRGPREVVRRYRGEAVISERPTEEGRDIDTPADLARAQQEWASGHSTRSDKG</sequence>
<dbReference type="GO" id="GO:0016779">
    <property type="term" value="F:nucleotidyltransferase activity"/>
    <property type="evidence" value="ECO:0007669"/>
    <property type="project" value="UniProtKB-ARBA"/>
</dbReference>
<dbReference type="RefSeq" id="WP_114671456.1">
    <property type="nucleotide sequence ID" value="NZ_CALTYN010000308.1"/>
</dbReference>
<dbReference type="SUPFAM" id="SSF53448">
    <property type="entry name" value="Nucleotide-diphospho-sugar transferases"/>
    <property type="match status" value="1"/>
</dbReference>
<dbReference type="AlphaFoldDB" id="A0A345IFG8"/>
<evidence type="ECO:0000259" key="2">
    <source>
        <dbReference type="Pfam" id="PF12804"/>
    </source>
</evidence>
<name>A0A345IFG8_9DEIO</name>
<gene>
    <name evidence="3" type="ORF">DVJ83_03820</name>
</gene>
<dbReference type="Pfam" id="PF12804">
    <property type="entry name" value="NTP_transf_3"/>
    <property type="match status" value="1"/>
</dbReference>
<protein>
    <submittedName>
        <fullName evidence="3">Nucleotidyltransferase family protein</fullName>
    </submittedName>
</protein>
<dbReference type="PANTHER" id="PTHR43777:SF1">
    <property type="entry name" value="MOLYBDENUM COFACTOR CYTIDYLYLTRANSFERASE"/>
    <property type="match status" value="1"/>
</dbReference>
<dbReference type="KEGG" id="dwu:DVJ83_03820"/>
<dbReference type="InterPro" id="IPR029044">
    <property type="entry name" value="Nucleotide-diphossugar_trans"/>
</dbReference>
<feature type="compositionally biased region" description="Basic and acidic residues" evidence="1">
    <location>
        <begin position="177"/>
        <end position="186"/>
    </location>
</feature>
<proteinExistence type="predicted"/>
<dbReference type="Gene3D" id="3.90.550.10">
    <property type="entry name" value="Spore Coat Polysaccharide Biosynthesis Protein SpsA, Chain A"/>
    <property type="match status" value="1"/>
</dbReference>
<dbReference type="CDD" id="cd04182">
    <property type="entry name" value="GT_2_like_f"/>
    <property type="match status" value="1"/>
</dbReference>
<keyword evidence="3" id="KW-0808">Transferase</keyword>
<dbReference type="STRING" id="1288484.GCA_000348665_03135"/>
<evidence type="ECO:0000256" key="1">
    <source>
        <dbReference type="SAM" id="MobiDB-lite"/>
    </source>
</evidence>
<evidence type="ECO:0000313" key="4">
    <source>
        <dbReference type="Proteomes" id="UP000253744"/>
    </source>
</evidence>
<organism evidence="3 4">
    <name type="scientific">Deinococcus wulumuqiensis</name>
    <dbReference type="NCBI Taxonomy" id="980427"/>
    <lineage>
        <taxon>Bacteria</taxon>
        <taxon>Thermotogati</taxon>
        <taxon>Deinococcota</taxon>
        <taxon>Deinococci</taxon>
        <taxon>Deinococcales</taxon>
        <taxon>Deinococcaceae</taxon>
        <taxon>Deinococcus</taxon>
    </lineage>
</organism>
<evidence type="ECO:0000313" key="3">
    <source>
        <dbReference type="EMBL" id="AXG98440.1"/>
    </source>
</evidence>
<feature type="region of interest" description="Disordered" evidence="1">
    <location>
        <begin position="173"/>
        <end position="209"/>
    </location>
</feature>
<dbReference type="InterPro" id="IPR025877">
    <property type="entry name" value="MobA-like_NTP_Trfase"/>
</dbReference>
<reference evidence="3 4" key="1">
    <citation type="submission" date="2018-07" db="EMBL/GenBank/DDBJ databases">
        <title>Complete Genome and Methylome Analysis of Deinococcus wulumuqiensis NEB 479.</title>
        <authorList>
            <person name="Fomenkov A."/>
            <person name="Luyten Y."/>
            <person name="Vincze T."/>
            <person name="Anton B.P."/>
            <person name="Clark T."/>
            <person name="Roberts R.J."/>
            <person name="Morgan R.D."/>
        </authorList>
    </citation>
    <scope>NUCLEOTIDE SEQUENCE [LARGE SCALE GENOMIC DNA]</scope>
    <source>
        <strain evidence="3 4">NEB 479</strain>
    </source>
</reference>
<accession>A0A345IFG8</accession>